<feature type="region of interest" description="Disordered" evidence="3">
    <location>
        <begin position="179"/>
        <end position="291"/>
    </location>
</feature>
<proteinExistence type="predicted"/>
<feature type="compositionally biased region" description="Pro residues" evidence="3">
    <location>
        <begin position="446"/>
        <end position="465"/>
    </location>
</feature>
<dbReference type="EMBL" id="JAEHOE010000023">
    <property type="protein sequence ID" value="KAG2495636.1"/>
    <property type="molecule type" value="Genomic_DNA"/>
</dbReference>
<evidence type="ECO:0000256" key="1">
    <source>
        <dbReference type="ARBA" id="ARBA00004123"/>
    </source>
</evidence>
<accession>A0A835Y7J8</accession>
<evidence type="ECO:0000313" key="4">
    <source>
        <dbReference type="EMBL" id="KAG2495636.1"/>
    </source>
</evidence>
<gene>
    <name evidence="4" type="ORF">HYH03_006236</name>
</gene>
<keyword evidence="2" id="KW-0539">Nucleus</keyword>
<reference evidence="4" key="1">
    <citation type="journal article" date="2020" name="bioRxiv">
        <title>Comparative genomics of Chlamydomonas.</title>
        <authorList>
            <person name="Craig R.J."/>
            <person name="Hasan A.R."/>
            <person name="Ness R.W."/>
            <person name="Keightley P.D."/>
        </authorList>
    </citation>
    <scope>NUCLEOTIDE SEQUENCE</scope>
    <source>
        <strain evidence="4">CCAP 11/70</strain>
    </source>
</reference>
<dbReference type="PANTHER" id="PTHR13489:SF0">
    <property type="entry name" value="MINI-CHROMOSOME MAINTENANCE COMPLEX-BINDING PROTEIN"/>
    <property type="match status" value="1"/>
</dbReference>
<dbReference type="GO" id="GO:0003682">
    <property type="term" value="F:chromatin binding"/>
    <property type="evidence" value="ECO:0007669"/>
    <property type="project" value="TreeGrafter"/>
</dbReference>
<comment type="caution">
    <text evidence="4">The sequence shown here is derived from an EMBL/GenBank/DDBJ whole genome shotgun (WGS) entry which is preliminary data.</text>
</comment>
<dbReference type="Pfam" id="PF09739">
    <property type="entry name" value="MCM_bind"/>
    <property type="match status" value="3"/>
</dbReference>
<dbReference type="AlphaFoldDB" id="A0A835Y7J8"/>
<dbReference type="GO" id="GO:0006261">
    <property type="term" value="P:DNA-templated DNA replication"/>
    <property type="evidence" value="ECO:0007669"/>
    <property type="project" value="TreeGrafter"/>
</dbReference>
<evidence type="ECO:0000256" key="3">
    <source>
        <dbReference type="SAM" id="MobiDB-lite"/>
    </source>
</evidence>
<feature type="compositionally biased region" description="Low complexity" evidence="3">
    <location>
        <begin position="192"/>
        <end position="202"/>
    </location>
</feature>
<dbReference type="InterPro" id="IPR019140">
    <property type="entry name" value="MCM_complex-bd"/>
</dbReference>
<dbReference type="OrthoDB" id="329666at2759"/>
<dbReference type="PANTHER" id="PTHR13489">
    <property type="entry name" value="MINI-CHROMOSOME MAINTENANCE COMPLEX-BINDING PROTEIN"/>
    <property type="match status" value="1"/>
</dbReference>
<dbReference type="GO" id="GO:0005634">
    <property type="term" value="C:nucleus"/>
    <property type="evidence" value="ECO:0007669"/>
    <property type="project" value="UniProtKB-SubCell"/>
</dbReference>
<dbReference type="Proteomes" id="UP000612055">
    <property type="component" value="Unassembled WGS sequence"/>
</dbReference>
<feature type="compositionally biased region" description="Low complexity" evidence="3">
    <location>
        <begin position="379"/>
        <end position="409"/>
    </location>
</feature>
<feature type="compositionally biased region" description="Low complexity" evidence="3">
    <location>
        <begin position="247"/>
        <end position="265"/>
    </location>
</feature>
<evidence type="ECO:0000313" key="5">
    <source>
        <dbReference type="Proteomes" id="UP000612055"/>
    </source>
</evidence>
<feature type="region of interest" description="Disordered" evidence="3">
    <location>
        <begin position="370"/>
        <end position="411"/>
    </location>
</feature>
<evidence type="ECO:0000256" key="2">
    <source>
        <dbReference type="ARBA" id="ARBA00023242"/>
    </source>
</evidence>
<evidence type="ECO:0008006" key="6">
    <source>
        <dbReference type="Google" id="ProtNLM"/>
    </source>
</evidence>
<feature type="compositionally biased region" description="Low complexity" evidence="3">
    <location>
        <begin position="277"/>
        <end position="291"/>
    </location>
</feature>
<organism evidence="4 5">
    <name type="scientific">Edaphochlamys debaryana</name>
    <dbReference type="NCBI Taxonomy" id="47281"/>
    <lineage>
        <taxon>Eukaryota</taxon>
        <taxon>Viridiplantae</taxon>
        <taxon>Chlorophyta</taxon>
        <taxon>core chlorophytes</taxon>
        <taxon>Chlorophyceae</taxon>
        <taxon>CS clade</taxon>
        <taxon>Chlamydomonadales</taxon>
        <taxon>Chlamydomonadales incertae sedis</taxon>
        <taxon>Edaphochlamys</taxon>
    </lineage>
</organism>
<protein>
    <recommendedName>
        <fullName evidence="6">Mini-chromosome maintenance complex-binding protein</fullName>
    </recommendedName>
</protein>
<sequence>MTIPEIAARPVEAIQRLYREAGCPTSSDGDWGVLSHFTQAVSGLGVNEIPLLNAQSVERLPHHSLVRFYGMVQDLLNPEYYVGAFQQTPGGPWVTSKFCDPDCGAADEPESGPQPPIWERRPVVCVPIPGLSPWAVPSASASAAATQSASAAAAATLEQVMQEATAAVAEAAAARPTAAARSAVKRERSSDADAQMDAASDAAGGGGGSAVDGVGASTATLSRVPEQTGAAEGEDEDMRPDTERAGDQGPPDAAAAAISGSPAEANRPRTRRREDTAAAGAPAEAAPAAAATAAATGAGSAAPSAGPEVPGEVPGSCIVYLYDNAPALVLHEVVEVVGILSHMPQLAALEYDSGPSEPLLERGLASLELGAPGAGRQGQGAAAPQQGEGQQVEGAANAAAEGQQGQGEATVDAAGESLAFAAIRAAHPPTSKVMRLHGIIIRRSPPLVPPAPTPTPTPAPAPAPAASPRDAALSLLRWALGGDALAAQYVLMVLVARVGARGDPSALGQLALNISRCPAAPAPAAGASSAAAPLASGASPVLAAERLGPRGPAPFAQALAAAVGALVPLCAALPLTVDGCNGVSWAPARDPSRERTAPSPLQLPPGCCLVLDETVMEAGQLGPKGIASLQAIMAVARQQQLLYDYESFNHPVPTDLPMLVLTQGRSLLRDVLPVSLPLNPTQPLPAPEEVAAFCAPSPSSSAAAPAPAPAAAGSARLPEVGDLSAVRSYFAAVRADDSYSLADGMPSVLEQYFVEARRAAGAAVAAAGPGQAQNAAAAAAANAAMSAEDFHLKLTLARLLAWSHGERQLTPQRWAQLLELEHAREARLRVAA</sequence>
<comment type="subcellular location">
    <subcellularLocation>
        <location evidence="1">Nucleus</location>
    </subcellularLocation>
</comment>
<name>A0A835Y7J8_9CHLO</name>
<keyword evidence="5" id="KW-1185">Reference proteome</keyword>
<feature type="region of interest" description="Disordered" evidence="3">
    <location>
        <begin position="446"/>
        <end position="467"/>
    </location>
</feature>